<feature type="compositionally biased region" description="Basic and acidic residues" evidence="1">
    <location>
        <begin position="30"/>
        <end position="54"/>
    </location>
</feature>
<keyword evidence="2" id="KW-0472">Membrane</keyword>
<feature type="non-terminal residue" evidence="3">
    <location>
        <position position="1"/>
    </location>
</feature>
<dbReference type="InterPro" id="IPR036259">
    <property type="entry name" value="MFS_trans_sf"/>
</dbReference>
<dbReference type="OrthoDB" id="2162994at2759"/>
<evidence type="ECO:0000256" key="2">
    <source>
        <dbReference type="SAM" id="Phobius"/>
    </source>
</evidence>
<dbReference type="EMBL" id="CAJMWY010000589">
    <property type="protein sequence ID" value="CAE6440208.1"/>
    <property type="molecule type" value="Genomic_DNA"/>
</dbReference>
<dbReference type="SUPFAM" id="SSF103473">
    <property type="entry name" value="MFS general substrate transporter"/>
    <property type="match status" value="1"/>
</dbReference>
<proteinExistence type="predicted"/>
<feature type="region of interest" description="Disordered" evidence="1">
    <location>
        <begin position="1"/>
        <end position="63"/>
    </location>
</feature>
<reference evidence="3" key="1">
    <citation type="submission" date="2021-01" db="EMBL/GenBank/DDBJ databases">
        <authorList>
            <person name="Kaushik A."/>
        </authorList>
    </citation>
    <scope>NUCLEOTIDE SEQUENCE</scope>
    <source>
        <strain evidence="3">AG4-RS23</strain>
    </source>
</reference>
<protein>
    <submittedName>
        <fullName evidence="3">Uncharacterized protein</fullName>
    </submittedName>
</protein>
<feature type="transmembrane region" description="Helical" evidence="2">
    <location>
        <begin position="86"/>
        <end position="110"/>
    </location>
</feature>
<sequence length="141" mass="15458">MAIPFIPSSRPISPNPSRTFVGTSGDDIDERTITENDGEKRVADQGRNKQEHQLSAKTNITPDTEELKTEGAIPDEDEFPDGGLRAWLVVLGGAFVTFSTFGFVNAWGVFQAYYQETVLSDVSPSTIAWIGSVQYALVYLP</sequence>
<evidence type="ECO:0000313" key="3">
    <source>
        <dbReference type="EMBL" id="CAE6440208.1"/>
    </source>
</evidence>
<evidence type="ECO:0000313" key="4">
    <source>
        <dbReference type="Proteomes" id="UP000663861"/>
    </source>
</evidence>
<feature type="compositionally biased region" description="Low complexity" evidence="1">
    <location>
        <begin position="1"/>
        <end position="17"/>
    </location>
</feature>
<name>A0A8H2XZM9_9AGAM</name>
<keyword evidence="2" id="KW-1133">Transmembrane helix</keyword>
<comment type="caution">
    <text evidence="3">The sequence shown here is derived from an EMBL/GenBank/DDBJ whole genome shotgun (WGS) entry which is preliminary data.</text>
</comment>
<organism evidence="3 4">
    <name type="scientific">Rhizoctonia solani</name>
    <dbReference type="NCBI Taxonomy" id="456999"/>
    <lineage>
        <taxon>Eukaryota</taxon>
        <taxon>Fungi</taxon>
        <taxon>Dikarya</taxon>
        <taxon>Basidiomycota</taxon>
        <taxon>Agaricomycotina</taxon>
        <taxon>Agaricomycetes</taxon>
        <taxon>Cantharellales</taxon>
        <taxon>Ceratobasidiaceae</taxon>
        <taxon>Rhizoctonia</taxon>
    </lineage>
</organism>
<dbReference type="AlphaFoldDB" id="A0A8H2XZM9"/>
<accession>A0A8H2XZM9</accession>
<evidence type="ECO:0000256" key="1">
    <source>
        <dbReference type="SAM" id="MobiDB-lite"/>
    </source>
</evidence>
<dbReference type="Proteomes" id="UP000663861">
    <property type="component" value="Unassembled WGS sequence"/>
</dbReference>
<keyword evidence="2" id="KW-0812">Transmembrane</keyword>
<gene>
    <name evidence="3" type="ORF">RDB_LOCUS39293</name>
</gene>